<evidence type="ECO:0000313" key="1">
    <source>
        <dbReference type="EMBL" id="OGZ62773.1"/>
    </source>
</evidence>
<dbReference type="EMBL" id="MHOL01000013">
    <property type="protein sequence ID" value="OGZ62773.1"/>
    <property type="molecule type" value="Genomic_DNA"/>
</dbReference>
<dbReference type="Proteomes" id="UP000178991">
    <property type="component" value="Unassembled WGS sequence"/>
</dbReference>
<reference evidence="1 2" key="1">
    <citation type="journal article" date="2016" name="Nat. Commun.">
        <title>Thousands of microbial genomes shed light on interconnected biogeochemical processes in an aquifer system.</title>
        <authorList>
            <person name="Anantharaman K."/>
            <person name="Brown C.T."/>
            <person name="Hug L.A."/>
            <person name="Sharon I."/>
            <person name="Castelle C.J."/>
            <person name="Probst A.J."/>
            <person name="Thomas B.C."/>
            <person name="Singh A."/>
            <person name="Wilkins M.J."/>
            <person name="Karaoz U."/>
            <person name="Brodie E.L."/>
            <person name="Williams K.H."/>
            <person name="Hubbard S.S."/>
            <person name="Banfield J.F."/>
        </authorList>
    </citation>
    <scope>NUCLEOTIDE SEQUENCE [LARGE SCALE GENOMIC DNA]</scope>
</reference>
<evidence type="ECO:0000313" key="2">
    <source>
        <dbReference type="Proteomes" id="UP000178991"/>
    </source>
</evidence>
<dbReference type="AlphaFoldDB" id="A0A1G2HJZ8"/>
<name>A0A1G2HJZ8_9BACT</name>
<sequence>MSIKTQLQSLSEDDLRQKIIMPLLFALGCGDVRDNCSPTERGKDVIYVTRNHFLREKVWGAVLVKKTDIGKASLENINRQLVEAINQFVDPDEPRNRVQLSEIIVMTSRTITSEAAEYIHSQSGKNFQNIHLINGDRMDFLVNKIIVEINQKNGGQYTFNVETFGDFCGRTFTNPQNAVSAGENAGEVIT</sequence>
<proteinExistence type="predicted"/>
<accession>A0A1G2HJZ8</accession>
<dbReference type="PROSITE" id="PS51257">
    <property type="entry name" value="PROKAR_LIPOPROTEIN"/>
    <property type="match status" value="1"/>
</dbReference>
<protein>
    <submittedName>
        <fullName evidence="1">Uncharacterized protein</fullName>
    </submittedName>
</protein>
<comment type="caution">
    <text evidence="1">The sequence shown here is derived from an EMBL/GenBank/DDBJ whole genome shotgun (WGS) entry which is preliminary data.</text>
</comment>
<organism evidence="1 2">
    <name type="scientific">Candidatus Staskawiczbacteria bacterium RIFCSPHIGHO2_01_FULL_34_27</name>
    <dbReference type="NCBI Taxonomy" id="1802199"/>
    <lineage>
        <taxon>Bacteria</taxon>
        <taxon>Candidatus Staskawicziibacteriota</taxon>
    </lineage>
</organism>
<gene>
    <name evidence="1" type="ORF">A2639_00295</name>
</gene>